<proteinExistence type="predicted"/>
<evidence type="ECO:0000256" key="2">
    <source>
        <dbReference type="ARBA" id="ARBA00022692"/>
    </source>
</evidence>
<dbReference type="KEGG" id="yrh:AABB31_14445"/>
<gene>
    <name evidence="6" type="ORF">AABB31_14445</name>
</gene>
<dbReference type="AlphaFoldDB" id="A0AAN0NHI7"/>
<dbReference type="Pfam" id="PF04191">
    <property type="entry name" value="PEMT"/>
    <property type="match status" value="1"/>
</dbReference>
<feature type="transmembrane region" description="Helical" evidence="5">
    <location>
        <begin position="96"/>
        <end position="127"/>
    </location>
</feature>
<dbReference type="GO" id="GO:0004671">
    <property type="term" value="F:protein C-terminal S-isoprenylcysteine carboxyl O-methyltransferase activity"/>
    <property type="evidence" value="ECO:0007669"/>
    <property type="project" value="UniProtKB-EC"/>
</dbReference>
<keyword evidence="6" id="KW-0808">Transferase</keyword>
<dbReference type="InterPro" id="IPR007318">
    <property type="entry name" value="Phopholipid_MeTrfase"/>
</dbReference>
<keyword evidence="2 5" id="KW-0812">Transmembrane</keyword>
<dbReference type="Gene3D" id="1.20.120.1630">
    <property type="match status" value="1"/>
</dbReference>
<dbReference type="EC" id="2.1.1.334" evidence="6"/>
<evidence type="ECO:0000256" key="1">
    <source>
        <dbReference type="ARBA" id="ARBA00004127"/>
    </source>
</evidence>
<dbReference type="EMBL" id="CP151767">
    <property type="protein sequence ID" value="WZU66256.1"/>
    <property type="molecule type" value="Genomic_DNA"/>
</dbReference>
<feature type="transmembrane region" description="Helical" evidence="5">
    <location>
        <begin position="67"/>
        <end position="84"/>
    </location>
</feature>
<comment type="subcellular location">
    <subcellularLocation>
        <location evidence="1">Endomembrane system</location>
        <topology evidence="1">Multi-pass membrane protein</topology>
    </subcellularLocation>
</comment>
<reference evidence="6 7" key="2">
    <citation type="submission" date="2024-08" db="EMBL/GenBank/DDBJ databases">
        <title>Phylogenomic analyses of a clade within the roseobacter group suggest taxonomic reassignments of species of the genera Aestuariivita, Citreicella, Loktanella, Nautella, Pelagibaca, Ruegeria, Thalassobius, Thiobacimonas and Tropicibacter, and the proposal o.</title>
        <authorList>
            <person name="Jeon C.O."/>
        </authorList>
    </citation>
    <scope>NUCLEOTIDE SEQUENCE [LARGE SCALE GENOMIC DNA]</scope>
    <source>
        <strain evidence="6 7">SS1-5</strain>
    </source>
</reference>
<dbReference type="Proteomes" id="UP001470809">
    <property type="component" value="Chromosome"/>
</dbReference>
<sequence length="153" mass="16761">MPDAFREPFAAPPTIFGVSLLAAILMGLVIPWPVFPALVQFTFGPGAIVGGVILIRQSMHEIGAANTTYDPFAASTALVTSGIYRRTRNPGYLGLAVIQLGLAILINNFWIVLTCIVAVIVTTLFVIKLEEEKLFNAFGRDYADYCGRVRRWI</sequence>
<protein>
    <submittedName>
        <fullName evidence="6">Isoprenylcysteine carboxylmethyltransferase family protein</fullName>
        <ecNumber evidence="6">2.1.1.100</ecNumber>
        <ecNumber evidence="6">2.1.1.334</ecNumber>
    </submittedName>
</protein>
<keyword evidence="6" id="KW-0489">Methyltransferase</keyword>
<feature type="transmembrane region" description="Helical" evidence="5">
    <location>
        <begin position="38"/>
        <end position="55"/>
    </location>
</feature>
<evidence type="ECO:0000256" key="5">
    <source>
        <dbReference type="SAM" id="Phobius"/>
    </source>
</evidence>
<name>A0AAN0NHI7_9RHOB</name>
<dbReference type="PANTHER" id="PTHR12714">
    <property type="entry name" value="PROTEIN-S ISOPRENYLCYSTEINE O-METHYLTRANSFERASE"/>
    <property type="match status" value="1"/>
</dbReference>
<dbReference type="GO" id="GO:0012505">
    <property type="term" value="C:endomembrane system"/>
    <property type="evidence" value="ECO:0007669"/>
    <property type="project" value="UniProtKB-SubCell"/>
</dbReference>
<feature type="transmembrane region" description="Helical" evidence="5">
    <location>
        <begin position="12"/>
        <end position="32"/>
    </location>
</feature>
<keyword evidence="3 5" id="KW-1133">Transmembrane helix</keyword>
<dbReference type="EC" id="2.1.1.100" evidence="6"/>
<keyword evidence="4 5" id="KW-0472">Membrane</keyword>
<evidence type="ECO:0000256" key="3">
    <source>
        <dbReference type="ARBA" id="ARBA00022989"/>
    </source>
</evidence>
<dbReference type="RefSeq" id="WP_342075583.1">
    <property type="nucleotide sequence ID" value="NZ_CP151767.2"/>
</dbReference>
<evidence type="ECO:0000256" key="4">
    <source>
        <dbReference type="ARBA" id="ARBA00023136"/>
    </source>
</evidence>
<keyword evidence="7" id="KW-1185">Reference proteome</keyword>
<reference evidence="7" key="1">
    <citation type="submission" date="2024-04" db="EMBL/GenBank/DDBJ databases">
        <title>Phylogenomic analyses of a clade within the roseobacter group suggest taxonomic reassignments of species of the genera Aestuariivita, Citreicella, Loktanella, Nautella, Pelagibaca, Ruegeria, Thalassobius, Thiobacimonas and Tropicibacter, and the proposal o.</title>
        <authorList>
            <person name="Jeon C.O."/>
        </authorList>
    </citation>
    <scope>NUCLEOTIDE SEQUENCE [LARGE SCALE GENOMIC DNA]</scope>
    <source>
        <strain evidence="7">SS1-5</strain>
    </source>
</reference>
<dbReference type="GO" id="GO:0032259">
    <property type="term" value="P:methylation"/>
    <property type="evidence" value="ECO:0007669"/>
    <property type="project" value="UniProtKB-KW"/>
</dbReference>
<organism evidence="6 7">
    <name type="scientific">Yoonia rhodophyticola</name>
    <dbReference type="NCBI Taxonomy" id="3137370"/>
    <lineage>
        <taxon>Bacteria</taxon>
        <taxon>Pseudomonadati</taxon>
        <taxon>Pseudomonadota</taxon>
        <taxon>Alphaproteobacteria</taxon>
        <taxon>Rhodobacterales</taxon>
        <taxon>Paracoccaceae</taxon>
        <taxon>Yoonia</taxon>
    </lineage>
</organism>
<dbReference type="PANTHER" id="PTHR12714:SF11">
    <property type="entry name" value="PROTEIN C-TERMINAL S-ISOPRENYLCYSTEINE CARBOXYL O-METHYLTRANSFERASE"/>
    <property type="match status" value="1"/>
</dbReference>
<evidence type="ECO:0000313" key="6">
    <source>
        <dbReference type="EMBL" id="WZU66256.1"/>
    </source>
</evidence>
<accession>A0AAN0NHI7</accession>
<evidence type="ECO:0000313" key="7">
    <source>
        <dbReference type="Proteomes" id="UP001470809"/>
    </source>
</evidence>